<organism evidence="2 3">
    <name type="scientific">Geobacter hydrogenophilus</name>
    <dbReference type="NCBI Taxonomy" id="40983"/>
    <lineage>
        <taxon>Bacteria</taxon>
        <taxon>Pseudomonadati</taxon>
        <taxon>Thermodesulfobacteriota</taxon>
        <taxon>Desulfuromonadia</taxon>
        <taxon>Geobacterales</taxon>
        <taxon>Geobacteraceae</taxon>
        <taxon>Geobacter</taxon>
    </lineage>
</organism>
<dbReference type="AlphaFoldDB" id="A0A9W6G2Q5"/>
<dbReference type="PROSITE" id="PS50075">
    <property type="entry name" value="CARRIER"/>
    <property type="match status" value="1"/>
</dbReference>
<comment type="caution">
    <text evidence="2">The sequence shown here is derived from an EMBL/GenBank/DDBJ whole genome shotgun (WGS) entry which is preliminary data.</text>
</comment>
<keyword evidence="3" id="KW-1185">Reference proteome</keyword>
<reference evidence="2" key="1">
    <citation type="submission" date="2022-12" db="EMBL/GenBank/DDBJ databases">
        <title>Reference genome sequencing for broad-spectrum identification of bacterial and archaeal isolates by mass spectrometry.</title>
        <authorList>
            <person name="Sekiguchi Y."/>
            <person name="Tourlousse D.M."/>
        </authorList>
    </citation>
    <scope>NUCLEOTIDE SEQUENCE</scope>
    <source>
        <strain evidence="2">H2</strain>
    </source>
</reference>
<gene>
    <name evidence="2" type="ORF">GHYDROH2_27490</name>
</gene>
<evidence type="ECO:0000313" key="2">
    <source>
        <dbReference type="EMBL" id="GLI39248.1"/>
    </source>
</evidence>
<protein>
    <recommendedName>
        <fullName evidence="1">Carrier domain-containing protein</fullName>
    </recommendedName>
</protein>
<name>A0A9W6G2Q5_9BACT</name>
<dbReference type="Pfam" id="PF00550">
    <property type="entry name" value="PP-binding"/>
    <property type="match status" value="1"/>
</dbReference>
<feature type="domain" description="Carrier" evidence="1">
    <location>
        <begin position="1"/>
        <end position="75"/>
    </location>
</feature>
<evidence type="ECO:0000259" key="1">
    <source>
        <dbReference type="PROSITE" id="PS50075"/>
    </source>
</evidence>
<accession>A0A9W6G2Q5</accession>
<dbReference type="EMBL" id="BSDS01000002">
    <property type="protein sequence ID" value="GLI39248.1"/>
    <property type="molecule type" value="Genomic_DNA"/>
</dbReference>
<dbReference type="Gene3D" id="1.10.1200.10">
    <property type="entry name" value="ACP-like"/>
    <property type="match status" value="1"/>
</dbReference>
<dbReference type="RefSeq" id="WP_214185145.1">
    <property type="nucleotide sequence ID" value="NZ_BSDS01000002.1"/>
</dbReference>
<dbReference type="InterPro" id="IPR036736">
    <property type="entry name" value="ACP-like_sf"/>
</dbReference>
<evidence type="ECO:0000313" key="3">
    <source>
        <dbReference type="Proteomes" id="UP001144352"/>
    </source>
</evidence>
<sequence length="78" mass="8633">MTIETQLITYFKETLDADVSAGTPLIEQGIIDSMGVMELITFIQQTFDVEFDVDDMTVEKLGTVTAISRLITSKRGEA</sequence>
<dbReference type="Proteomes" id="UP001144352">
    <property type="component" value="Unassembled WGS sequence"/>
</dbReference>
<dbReference type="InterPro" id="IPR009081">
    <property type="entry name" value="PP-bd_ACP"/>
</dbReference>
<dbReference type="SUPFAM" id="SSF47336">
    <property type="entry name" value="ACP-like"/>
    <property type="match status" value="1"/>
</dbReference>
<proteinExistence type="predicted"/>